<gene>
    <name evidence="1" type="ORF">QBC35DRAFT_76022</name>
</gene>
<name>A0AAN6WMF9_9PEZI</name>
<proteinExistence type="predicted"/>
<accession>A0AAN6WMF9</accession>
<keyword evidence="2" id="KW-1185">Reference proteome</keyword>
<evidence type="ECO:0000313" key="1">
    <source>
        <dbReference type="EMBL" id="KAK4184006.1"/>
    </source>
</evidence>
<reference evidence="1" key="1">
    <citation type="journal article" date="2023" name="Mol. Phylogenet. Evol.">
        <title>Genome-scale phylogeny and comparative genomics of the fungal order Sordariales.</title>
        <authorList>
            <person name="Hensen N."/>
            <person name="Bonometti L."/>
            <person name="Westerberg I."/>
            <person name="Brannstrom I.O."/>
            <person name="Guillou S."/>
            <person name="Cros-Aarteil S."/>
            <person name="Calhoun S."/>
            <person name="Haridas S."/>
            <person name="Kuo A."/>
            <person name="Mondo S."/>
            <person name="Pangilinan J."/>
            <person name="Riley R."/>
            <person name="LaButti K."/>
            <person name="Andreopoulos B."/>
            <person name="Lipzen A."/>
            <person name="Chen C."/>
            <person name="Yan M."/>
            <person name="Daum C."/>
            <person name="Ng V."/>
            <person name="Clum A."/>
            <person name="Steindorff A."/>
            <person name="Ohm R.A."/>
            <person name="Martin F."/>
            <person name="Silar P."/>
            <person name="Natvig D.O."/>
            <person name="Lalanne C."/>
            <person name="Gautier V."/>
            <person name="Ament-Velasquez S.L."/>
            <person name="Kruys A."/>
            <person name="Hutchinson M.I."/>
            <person name="Powell A.J."/>
            <person name="Barry K."/>
            <person name="Miller A.N."/>
            <person name="Grigoriev I.V."/>
            <person name="Debuchy R."/>
            <person name="Gladieux P."/>
            <person name="Hiltunen Thoren M."/>
            <person name="Johannesson H."/>
        </authorList>
    </citation>
    <scope>NUCLEOTIDE SEQUENCE</scope>
    <source>
        <strain evidence="1">PSN309</strain>
    </source>
</reference>
<comment type="caution">
    <text evidence="1">The sequence shown here is derived from an EMBL/GenBank/DDBJ whole genome shotgun (WGS) entry which is preliminary data.</text>
</comment>
<dbReference type="EMBL" id="MU864510">
    <property type="protein sequence ID" value="KAK4184006.1"/>
    <property type="molecule type" value="Genomic_DNA"/>
</dbReference>
<evidence type="ECO:0000313" key="2">
    <source>
        <dbReference type="Proteomes" id="UP001302126"/>
    </source>
</evidence>
<dbReference type="AlphaFoldDB" id="A0AAN6WMF9"/>
<sequence>MKGQSLMLQCCAWTFEVLSWELEVENIGISDVTRDWSGTSGHSYYPAPVKWIGQRQTRQAFTARFWISSIPVFHLCQQHPTLNFSSCPSYSRNHLNRITVSVFGSRTYCARNLYDSHRVPSLRAKCSSAQSRCASDDRNSQCDAPMGAVAEREIRAACILD</sequence>
<protein>
    <submittedName>
        <fullName evidence="1">Uncharacterized protein</fullName>
    </submittedName>
</protein>
<organism evidence="1 2">
    <name type="scientific">Podospora australis</name>
    <dbReference type="NCBI Taxonomy" id="1536484"/>
    <lineage>
        <taxon>Eukaryota</taxon>
        <taxon>Fungi</taxon>
        <taxon>Dikarya</taxon>
        <taxon>Ascomycota</taxon>
        <taxon>Pezizomycotina</taxon>
        <taxon>Sordariomycetes</taxon>
        <taxon>Sordariomycetidae</taxon>
        <taxon>Sordariales</taxon>
        <taxon>Podosporaceae</taxon>
        <taxon>Podospora</taxon>
    </lineage>
</organism>
<reference evidence="1" key="2">
    <citation type="submission" date="2023-05" db="EMBL/GenBank/DDBJ databases">
        <authorList>
            <consortium name="Lawrence Berkeley National Laboratory"/>
            <person name="Steindorff A."/>
            <person name="Hensen N."/>
            <person name="Bonometti L."/>
            <person name="Westerberg I."/>
            <person name="Brannstrom I.O."/>
            <person name="Guillou S."/>
            <person name="Cros-Aarteil S."/>
            <person name="Calhoun S."/>
            <person name="Haridas S."/>
            <person name="Kuo A."/>
            <person name="Mondo S."/>
            <person name="Pangilinan J."/>
            <person name="Riley R."/>
            <person name="Labutti K."/>
            <person name="Andreopoulos B."/>
            <person name="Lipzen A."/>
            <person name="Chen C."/>
            <person name="Yanf M."/>
            <person name="Daum C."/>
            <person name="Ng V."/>
            <person name="Clum A."/>
            <person name="Ohm R."/>
            <person name="Martin F."/>
            <person name="Silar P."/>
            <person name="Natvig D."/>
            <person name="Lalanne C."/>
            <person name="Gautier V."/>
            <person name="Ament-Velasquez S.L."/>
            <person name="Kruys A."/>
            <person name="Hutchinson M.I."/>
            <person name="Powell A.J."/>
            <person name="Barry K."/>
            <person name="Miller A.N."/>
            <person name="Grigoriev I.V."/>
            <person name="Debuchy R."/>
            <person name="Gladieux P."/>
            <person name="Thoren M.H."/>
            <person name="Johannesson H."/>
        </authorList>
    </citation>
    <scope>NUCLEOTIDE SEQUENCE</scope>
    <source>
        <strain evidence="1">PSN309</strain>
    </source>
</reference>
<dbReference type="Proteomes" id="UP001302126">
    <property type="component" value="Unassembled WGS sequence"/>
</dbReference>